<evidence type="ECO:0000313" key="1">
    <source>
        <dbReference type="EMBL" id="KAJ8620933.1"/>
    </source>
</evidence>
<gene>
    <name evidence="1" type="ORF">MRB53_029462</name>
</gene>
<reference evidence="1 2" key="1">
    <citation type="journal article" date="2022" name="Hortic Res">
        <title>A haplotype resolved chromosomal level avocado genome allows analysis of novel avocado genes.</title>
        <authorList>
            <person name="Nath O."/>
            <person name="Fletcher S.J."/>
            <person name="Hayward A."/>
            <person name="Shaw L.M."/>
            <person name="Masouleh A.K."/>
            <person name="Furtado A."/>
            <person name="Henry R.J."/>
            <person name="Mitter N."/>
        </authorList>
    </citation>
    <scope>NUCLEOTIDE SEQUENCE [LARGE SCALE GENOMIC DNA]</scope>
    <source>
        <strain evidence="2">cv. Hass</strain>
    </source>
</reference>
<dbReference type="EMBL" id="CM056817">
    <property type="protein sequence ID" value="KAJ8620933.1"/>
    <property type="molecule type" value="Genomic_DNA"/>
</dbReference>
<name>A0ACC2KIM4_PERAE</name>
<evidence type="ECO:0000313" key="2">
    <source>
        <dbReference type="Proteomes" id="UP001234297"/>
    </source>
</evidence>
<keyword evidence="2" id="KW-1185">Reference proteome</keyword>
<organism evidence="1 2">
    <name type="scientific">Persea americana</name>
    <name type="common">Avocado</name>
    <dbReference type="NCBI Taxonomy" id="3435"/>
    <lineage>
        <taxon>Eukaryota</taxon>
        <taxon>Viridiplantae</taxon>
        <taxon>Streptophyta</taxon>
        <taxon>Embryophyta</taxon>
        <taxon>Tracheophyta</taxon>
        <taxon>Spermatophyta</taxon>
        <taxon>Magnoliopsida</taxon>
        <taxon>Magnoliidae</taxon>
        <taxon>Laurales</taxon>
        <taxon>Lauraceae</taxon>
        <taxon>Persea</taxon>
    </lineage>
</organism>
<dbReference type="Proteomes" id="UP001234297">
    <property type="component" value="Chromosome 9"/>
</dbReference>
<comment type="caution">
    <text evidence="1">The sequence shown here is derived from an EMBL/GenBank/DDBJ whole genome shotgun (WGS) entry which is preliminary data.</text>
</comment>
<proteinExistence type="predicted"/>
<sequence>MLPISSPKTTVGTNNRRDEEDASSVGKKHATLVSFFRSLLCRIGVVDYRKIIHSIKVGIALVLVSLLSILQPLNDPVGDNAMWAVMTVVVVFEFTAGATISKGINRAVGTMVGGGLGCAIALVAKNHGEIGRALTICPTVFLFSAIASFYRLVPSIKRKFDYGFMIFILTFNLVAVSGFRGEEIIKLAINRLSTIGVGIIICEFTSLFIFPIWAGDELHRCLVSKFDNLALSIKDCFEEYFKPMDRKGETQTSIAMNGCKLVLNSKSSDETLANFASWEPWHGKFRFCYPWNKYLLIGELLRELAACIIALEGSLRSDRQSPASSRLTIKEPCEAVGKLLCFTLRELGDTIFKMKQLQLHESITGELHLTRLQLQFALSACKFETSANENDIGGRLPLASILLMLKEIVDKVEILAKEVEQLGGLAGFLAQ</sequence>
<protein>
    <submittedName>
        <fullName evidence="1">Uncharacterized protein</fullName>
    </submittedName>
</protein>
<accession>A0ACC2KIM4</accession>